<feature type="transmembrane region" description="Helical" evidence="4">
    <location>
        <begin position="335"/>
        <end position="355"/>
    </location>
</feature>
<dbReference type="EMBL" id="JBEVYD010000013">
    <property type="protein sequence ID" value="KAL3228638.1"/>
    <property type="molecule type" value="Genomic_DNA"/>
</dbReference>
<keyword evidence="3 4" id="KW-0256">Endoplasmic reticulum</keyword>
<dbReference type="InterPro" id="IPR013320">
    <property type="entry name" value="ConA-like_dom_sf"/>
</dbReference>
<reference evidence="5 6" key="1">
    <citation type="submission" date="2024-05" db="EMBL/GenBank/DDBJ databases">
        <title>Long read based assembly of the Candida bracarensis genome reveals expanded adhesin content.</title>
        <authorList>
            <person name="Marcet-Houben M."/>
            <person name="Ksiezopolska E."/>
            <person name="Gabaldon T."/>
        </authorList>
    </citation>
    <scope>NUCLEOTIDE SEQUENCE [LARGE SCALE GENOMIC DNA]</scope>
    <source>
        <strain evidence="5 6">CBM6</strain>
    </source>
</reference>
<organism evidence="5 6">
    <name type="scientific">Nakaseomyces bracarensis</name>
    <dbReference type="NCBI Taxonomy" id="273131"/>
    <lineage>
        <taxon>Eukaryota</taxon>
        <taxon>Fungi</taxon>
        <taxon>Dikarya</taxon>
        <taxon>Ascomycota</taxon>
        <taxon>Saccharomycotina</taxon>
        <taxon>Saccharomycetes</taxon>
        <taxon>Saccharomycetales</taxon>
        <taxon>Saccharomycetaceae</taxon>
        <taxon>Nakaseomyces</taxon>
    </lineage>
</organism>
<keyword evidence="6" id="KW-1185">Reference proteome</keyword>
<proteinExistence type="inferred from homology"/>
<protein>
    <submittedName>
        <fullName evidence="5">Uncharacterized protein</fullName>
    </submittedName>
</protein>
<sequence length="379" mass="43735">MGLRLTFILLCFVARITNVFADRLSKPSQVVSADSFWEDFKSYESNDDFAEEWICPTPSEKDQIISRRWYLARNDGINSGIIVKAPNAVAMIGRLLHKPIIINNNDTLVVQYEVKASRKIKCDGAFLKLFQNLTLQDIENYNSEIGSEYKFLFGPDYCLPDTNKLRFELQGTSSLELTHCPVSKLNDDLKRTHLYTTALNFKDKIIELRIDGKVVLFTSIENRSYFNNIGNFEYTNEPLITVNSIVFDNWGSTSGLMFNNIYIGKDIIEAEKIGNITYSKTREKEEAELQEKLRFRNDGKNTNVNKQYFEIEHSGNLFDIIIDTIIENCSLNIIWTHKDVLLVTLLCIISIFVLFNRKQKVPLATEKNIPYQDKIDKDK</sequence>
<keyword evidence="4" id="KW-0732">Signal</keyword>
<dbReference type="InterPro" id="IPR001580">
    <property type="entry name" value="Calret/calnex"/>
</dbReference>
<dbReference type="PANTHER" id="PTHR11073:SF1">
    <property type="entry name" value="CALNEXIN 14D-RELATED"/>
    <property type="match status" value="1"/>
</dbReference>
<evidence type="ECO:0000313" key="6">
    <source>
        <dbReference type="Proteomes" id="UP001623330"/>
    </source>
</evidence>
<dbReference type="Pfam" id="PF00262">
    <property type="entry name" value="Calreticulin"/>
    <property type="match status" value="1"/>
</dbReference>
<accession>A0ABR4NMA1</accession>
<evidence type="ECO:0000256" key="1">
    <source>
        <dbReference type="ARBA" id="ARBA00004240"/>
    </source>
</evidence>
<name>A0ABR4NMA1_9SACH</name>
<evidence type="ECO:0000313" key="5">
    <source>
        <dbReference type="EMBL" id="KAL3228638.1"/>
    </source>
</evidence>
<gene>
    <name evidence="5" type="ORF">RNJ44_02583</name>
</gene>
<keyword evidence="4" id="KW-0812">Transmembrane</keyword>
<comment type="similarity">
    <text evidence="2 4">Belongs to the calreticulin family.</text>
</comment>
<comment type="subcellular location">
    <subcellularLocation>
        <location evidence="1">Endoplasmic reticulum</location>
    </subcellularLocation>
</comment>
<keyword evidence="4" id="KW-0472">Membrane</keyword>
<dbReference type="SUPFAM" id="SSF49899">
    <property type="entry name" value="Concanavalin A-like lectins/glucanases"/>
    <property type="match status" value="1"/>
</dbReference>
<dbReference type="PANTHER" id="PTHR11073">
    <property type="entry name" value="CALRETICULIN AND CALNEXIN"/>
    <property type="match status" value="1"/>
</dbReference>
<dbReference type="Gene3D" id="2.60.120.200">
    <property type="match status" value="1"/>
</dbReference>
<evidence type="ECO:0000256" key="3">
    <source>
        <dbReference type="ARBA" id="ARBA00022824"/>
    </source>
</evidence>
<feature type="chain" id="PRO_5044966503" evidence="4">
    <location>
        <begin position="22"/>
        <end position="379"/>
    </location>
</feature>
<comment type="caution">
    <text evidence="5">The sequence shown here is derived from an EMBL/GenBank/DDBJ whole genome shotgun (WGS) entry which is preliminary data.</text>
</comment>
<keyword evidence="4" id="KW-1133">Transmembrane helix</keyword>
<keyword evidence="4" id="KW-0143">Chaperone</keyword>
<dbReference type="Proteomes" id="UP001623330">
    <property type="component" value="Unassembled WGS sequence"/>
</dbReference>
<feature type="signal peptide" evidence="4">
    <location>
        <begin position="1"/>
        <end position="21"/>
    </location>
</feature>
<evidence type="ECO:0000256" key="2">
    <source>
        <dbReference type="ARBA" id="ARBA00010983"/>
    </source>
</evidence>
<evidence type="ECO:0000256" key="4">
    <source>
        <dbReference type="RuleBase" id="RU362126"/>
    </source>
</evidence>